<feature type="transmembrane region" description="Helical" evidence="1">
    <location>
        <begin position="72"/>
        <end position="89"/>
    </location>
</feature>
<evidence type="ECO:0000313" key="3">
    <source>
        <dbReference type="Proteomes" id="UP001057375"/>
    </source>
</evidence>
<protein>
    <submittedName>
        <fullName evidence="2">Uncharacterized protein</fullName>
    </submittedName>
</protein>
<organism evidence="2 3">
    <name type="scientific">Aduncisulcus paluster</name>
    <dbReference type="NCBI Taxonomy" id="2918883"/>
    <lineage>
        <taxon>Eukaryota</taxon>
        <taxon>Metamonada</taxon>
        <taxon>Carpediemonas-like organisms</taxon>
        <taxon>Aduncisulcus</taxon>
    </lineage>
</organism>
<keyword evidence="1" id="KW-1133">Transmembrane helix</keyword>
<feature type="transmembrane region" description="Helical" evidence="1">
    <location>
        <begin position="132"/>
        <end position="152"/>
    </location>
</feature>
<keyword evidence="3" id="KW-1185">Reference proteome</keyword>
<evidence type="ECO:0000313" key="2">
    <source>
        <dbReference type="EMBL" id="GKT27430.1"/>
    </source>
</evidence>
<keyword evidence="1" id="KW-0472">Membrane</keyword>
<proteinExistence type="predicted"/>
<keyword evidence="1" id="KW-0812">Transmembrane</keyword>
<dbReference type="EMBL" id="BQXS01012744">
    <property type="protein sequence ID" value="GKT27430.1"/>
    <property type="molecule type" value="Genomic_DNA"/>
</dbReference>
<feature type="transmembrane region" description="Helical" evidence="1">
    <location>
        <begin position="48"/>
        <end position="66"/>
    </location>
</feature>
<dbReference type="Proteomes" id="UP001057375">
    <property type="component" value="Unassembled WGS sequence"/>
</dbReference>
<reference evidence="2" key="1">
    <citation type="submission" date="2022-03" db="EMBL/GenBank/DDBJ databases">
        <title>Draft genome sequence of Aduncisulcus paluster, a free-living microaerophilic Fornicata.</title>
        <authorList>
            <person name="Yuyama I."/>
            <person name="Kume K."/>
            <person name="Tamura T."/>
            <person name="Inagaki Y."/>
            <person name="Hashimoto T."/>
        </authorList>
    </citation>
    <scope>NUCLEOTIDE SEQUENCE</scope>
    <source>
        <strain evidence="2">NY0171</strain>
    </source>
</reference>
<comment type="caution">
    <text evidence="2">The sequence shown here is derived from an EMBL/GenBank/DDBJ whole genome shotgun (WGS) entry which is preliminary data.</text>
</comment>
<evidence type="ECO:0000256" key="1">
    <source>
        <dbReference type="SAM" id="Phobius"/>
    </source>
</evidence>
<feature type="transmembrane region" description="Helical" evidence="1">
    <location>
        <begin position="101"/>
        <end position="120"/>
    </location>
</feature>
<sequence length="154" mass="17383">MADTPYTENSMSRKELKNAQKSVKKAKKAEDKKKVIQMNHHRGNITRILVIISLILLVAQNVFTIFGVVNMATGFCIAVSLFLAFVILMCEFHKWPGLTMYFLFCDVRFGQAITFAFLQLLEMGVDFDSIRFWIGAAGIVLAIAIFVLGTLFNH</sequence>
<name>A0ABQ5K4F5_9EUKA</name>
<accession>A0ABQ5K4F5</accession>
<gene>
    <name evidence="2" type="ORF">ADUPG1_013829</name>
</gene>